<dbReference type="WBParaSite" id="nRc.2.0.1.t29491-RA">
    <property type="protein sequence ID" value="nRc.2.0.1.t29491-RA"/>
    <property type="gene ID" value="nRc.2.0.1.g29491"/>
</dbReference>
<dbReference type="InterPro" id="IPR029063">
    <property type="entry name" value="SAM-dependent_MTases_sf"/>
</dbReference>
<sequence length="265" mass="29708">MTTKVQSFEEKLNTIVAHSFTGIALVNGYQMGLFEHIDSRPRSADEIALDAGCKPRYVREWLNIMVVADLVETNENGDLFWIDDQRRRVFAKDSPIMLRASFLTMIIDVKDKIKNCFKLDGPIGTKYSDYEKFYLIMNEISAKASRDNLYTKILPALPKSLKEKLSKKCAKVLKPGGVYSMVDINAHTNVVLNKPSLSAQILYTVSLFHCMPVSLGVENGCGLGTMWGKEKAEQMLKKAGFSNVNFCPLEGDVLGNYHCTSTKQC</sequence>
<accession>A0A915JTB1</accession>
<evidence type="ECO:0000313" key="3">
    <source>
        <dbReference type="WBParaSite" id="nRc.2.0.1.t29491-RA"/>
    </source>
</evidence>
<dbReference type="Proteomes" id="UP000887565">
    <property type="component" value="Unplaced"/>
</dbReference>
<organism evidence="2 3">
    <name type="scientific">Romanomermis culicivorax</name>
    <name type="common">Nematode worm</name>
    <dbReference type="NCBI Taxonomy" id="13658"/>
    <lineage>
        <taxon>Eukaryota</taxon>
        <taxon>Metazoa</taxon>
        <taxon>Ecdysozoa</taxon>
        <taxon>Nematoda</taxon>
        <taxon>Enoplea</taxon>
        <taxon>Dorylaimia</taxon>
        <taxon>Mermithida</taxon>
        <taxon>Mermithoidea</taxon>
        <taxon>Mermithidae</taxon>
        <taxon>Romanomermis</taxon>
    </lineage>
</organism>
<dbReference type="OMA" id="QNICISG"/>
<dbReference type="InterPro" id="IPR053173">
    <property type="entry name" value="SAM-binding_MTase"/>
</dbReference>
<proteinExistence type="predicted"/>
<dbReference type="InterPro" id="IPR036388">
    <property type="entry name" value="WH-like_DNA-bd_sf"/>
</dbReference>
<dbReference type="SUPFAM" id="SSF53335">
    <property type="entry name" value="S-adenosyl-L-methionine-dependent methyltransferases"/>
    <property type="match status" value="1"/>
</dbReference>
<name>A0A915JTB1_ROMCU</name>
<protein>
    <recommendedName>
        <fullName evidence="1">S-adenosylmethionine-dependent methyltransferase Rv2258c-like winged HTH domain-containing protein</fullName>
    </recommendedName>
</protein>
<dbReference type="Pfam" id="PF21320">
    <property type="entry name" value="WHD_Rv2258c"/>
    <property type="match status" value="1"/>
</dbReference>
<dbReference type="PANTHER" id="PTHR45128:SF1">
    <property type="entry name" value="S-ADENOSYLMETHIONINE-DEPENDENT METHYLTRANSFERASE RV2258C"/>
    <property type="match status" value="1"/>
</dbReference>
<dbReference type="SUPFAM" id="SSF46785">
    <property type="entry name" value="Winged helix' DNA-binding domain"/>
    <property type="match status" value="1"/>
</dbReference>
<dbReference type="AlphaFoldDB" id="A0A915JTB1"/>
<reference evidence="3" key="1">
    <citation type="submission" date="2022-11" db="UniProtKB">
        <authorList>
            <consortium name="WormBaseParasite"/>
        </authorList>
    </citation>
    <scope>IDENTIFICATION</scope>
</reference>
<dbReference type="Gene3D" id="1.10.10.10">
    <property type="entry name" value="Winged helix-like DNA-binding domain superfamily/Winged helix DNA-binding domain"/>
    <property type="match status" value="1"/>
</dbReference>
<dbReference type="InterPro" id="IPR048711">
    <property type="entry name" value="WHD_Rv2258c"/>
</dbReference>
<dbReference type="PANTHER" id="PTHR45128">
    <property type="entry name" value="METHYLTRANSFERASE TYPE 11"/>
    <property type="match status" value="1"/>
</dbReference>
<feature type="domain" description="S-adenosylmethionine-dependent methyltransferase Rv2258c-like winged HTH" evidence="1">
    <location>
        <begin position="23"/>
        <end position="86"/>
    </location>
</feature>
<dbReference type="Gene3D" id="3.40.50.150">
    <property type="entry name" value="Vaccinia Virus protein VP39"/>
    <property type="match status" value="1"/>
</dbReference>
<dbReference type="InterPro" id="IPR036390">
    <property type="entry name" value="WH_DNA-bd_sf"/>
</dbReference>
<evidence type="ECO:0000259" key="1">
    <source>
        <dbReference type="Pfam" id="PF21320"/>
    </source>
</evidence>
<evidence type="ECO:0000313" key="2">
    <source>
        <dbReference type="Proteomes" id="UP000887565"/>
    </source>
</evidence>
<keyword evidence="2" id="KW-1185">Reference proteome</keyword>